<dbReference type="PANTHER" id="PTHR42949:SF3">
    <property type="entry name" value="ANAEROBIC GLYCEROL-3-PHOSPHATE DEHYDROGENASE SUBUNIT B"/>
    <property type="match status" value="1"/>
</dbReference>
<dbReference type="GO" id="GO:0016491">
    <property type="term" value="F:oxidoreductase activity"/>
    <property type="evidence" value="ECO:0007669"/>
    <property type="project" value="UniProtKB-KW"/>
</dbReference>
<dbReference type="Gene3D" id="1.10.10.1100">
    <property type="entry name" value="BFD-like [2Fe-2S]-binding domain"/>
    <property type="match status" value="1"/>
</dbReference>
<dbReference type="InterPro" id="IPR036188">
    <property type="entry name" value="FAD/NAD-bd_sf"/>
</dbReference>
<dbReference type="OrthoDB" id="9801699at2"/>
<name>A0A5D4GQ17_9HYPH</name>
<dbReference type="Gene3D" id="3.50.50.60">
    <property type="entry name" value="FAD/NAD(P)-binding domain"/>
    <property type="match status" value="2"/>
</dbReference>
<dbReference type="Pfam" id="PF07992">
    <property type="entry name" value="Pyr_redox_2"/>
    <property type="match status" value="1"/>
</dbReference>
<dbReference type="EMBL" id="VSZS01000067">
    <property type="protein sequence ID" value="TYR30043.1"/>
    <property type="molecule type" value="Genomic_DNA"/>
</dbReference>
<evidence type="ECO:0000313" key="4">
    <source>
        <dbReference type="Proteomes" id="UP000323258"/>
    </source>
</evidence>
<organism evidence="3 4">
    <name type="scientific">Neoaquamicrobium microcysteis</name>
    <dbReference type="NCBI Taxonomy" id="2682781"/>
    <lineage>
        <taxon>Bacteria</taxon>
        <taxon>Pseudomonadati</taxon>
        <taxon>Pseudomonadota</taxon>
        <taxon>Alphaproteobacteria</taxon>
        <taxon>Hyphomicrobiales</taxon>
        <taxon>Phyllobacteriaceae</taxon>
        <taxon>Neoaquamicrobium</taxon>
    </lineage>
</organism>
<protein>
    <submittedName>
        <fullName evidence="3">NAD(P)-binding protein</fullName>
    </submittedName>
</protein>
<keyword evidence="4" id="KW-1185">Reference proteome</keyword>
<dbReference type="SUPFAM" id="SSF51905">
    <property type="entry name" value="FAD/NAD(P)-binding domain"/>
    <property type="match status" value="1"/>
</dbReference>
<dbReference type="PRINTS" id="PR00368">
    <property type="entry name" value="FADPNR"/>
</dbReference>
<sequence>MRDPDVLVVGAGPAGISAAAELAAAGLSVLWIDQRDRPGGAIHRQPSAASTAIAFGPASVRNQWRRLHARFQGTGVSLTGETGFAGIDSDGVAILEQRHSGTTTCVRAKAIILAVGAVERVLPRPGWHLPGVCTAGGMQVMLKETGSPPRGRVLVAGNGPLTLALATQLAAAGNPPVAVLEASDPFRRPSHALALMRSPRLVGEALHYSTRVAFARIPWKRGRRVVAIESHGGALRVRSVAKNGYVETFDVEHIALHDGIRPNTFGLPEGEARPFIIRAGDCREALGAVAAEVDGKQAARRVIARLRGEPAPKPHPMLNAERRAQDTLASLFRPHGDAVPADLPDDTILCRCEGRTVGDLRTLLAAHPGISPREVKLNGRFAMGLCQGRFCADNVAALLEHGGETGPVSADALTGTRWPIRPIAIASLIRDADDPNSSTPQ</sequence>
<feature type="domain" description="FAD/NAD(P)-binding" evidence="2">
    <location>
        <begin position="5"/>
        <end position="267"/>
    </location>
</feature>
<evidence type="ECO:0000256" key="1">
    <source>
        <dbReference type="ARBA" id="ARBA00023002"/>
    </source>
</evidence>
<keyword evidence="1" id="KW-0560">Oxidoreductase</keyword>
<gene>
    <name evidence="3" type="ORF">FY036_19300</name>
</gene>
<proteinExistence type="predicted"/>
<accession>A0A5D4GQ17</accession>
<dbReference type="PRINTS" id="PR00411">
    <property type="entry name" value="PNDRDTASEI"/>
</dbReference>
<evidence type="ECO:0000313" key="3">
    <source>
        <dbReference type="EMBL" id="TYR30043.1"/>
    </source>
</evidence>
<dbReference type="Proteomes" id="UP000323258">
    <property type="component" value="Unassembled WGS sequence"/>
</dbReference>
<comment type="caution">
    <text evidence="3">The sequence shown here is derived from an EMBL/GenBank/DDBJ whole genome shotgun (WGS) entry which is preliminary data.</text>
</comment>
<dbReference type="InterPro" id="IPR051691">
    <property type="entry name" value="Metab_Enz_Cyan_OpOx_G3PDH"/>
</dbReference>
<dbReference type="InterPro" id="IPR023753">
    <property type="entry name" value="FAD/NAD-binding_dom"/>
</dbReference>
<evidence type="ECO:0000259" key="2">
    <source>
        <dbReference type="Pfam" id="PF07992"/>
    </source>
</evidence>
<reference evidence="3 4" key="2">
    <citation type="submission" date="2019-09" db="EMBL/GenBank/DDBJ databases">
        <title>Mesorhizobium sp. MaA-C15 isolated from Microcystis aeruginosa.</title>
        <authorList>
            <person name="Jeong S.E."/>
            <person name="Jin H.M."/>
            <person name="Jeon C.O."/>
        </authorList>
    </citation>
    <scope>NUCLEOTIDE SEQUENCE [LARGE SCALE GENOMIC DNA]</scope>
    <source>
        <strain evidence="3 4">MaA-C15</strain>
    </source>
</reference>
<reference evidence="3 4" key="1">
    <citation type="submission" date="2019-08" db="EMBL/GenBank/DDBJ databases">
        <authorList>
            <person name="Seo Y.L."/>
        </authorList>
    </citation>
    <scope>NUCLEOTIDE SEQUENCE [LARGE SCALE GENOMIC DNA]</scope>
    <source>
        <strain evidence="3 4">MaA-C15</strain>
    </source>
</reference>
<dbReference type="RefSeq" id="WP_148916401.1">
    <property type="nucleotide sequence ID" value="NZ_VSZS01000067.1"/>
</dbReference>
<dbReference type="AlphaFoldDB" id="A0A5D4GQ17"/>
<dbReference type="PANTHER" id="PTHR42949">
    <property type="entry name" value="ANAEROBIC GLYCEROL-3-PHOSPHATE DEHYDROGENASE SUBUNIT B"/>
    <property type="match status" value="1"/>
</dbReference>
<dbReference type="InterPro" id="IPR041854">
    <property type="entry name" value="BFD-like_2Fe2S-bd_dom_sf"/>
</dbReference>